<protein>
    <submittedName>
        <fullName evidence="2">Type VI secretion protein VgrG</fullName>
    </submittedName>
</protein>
<sequence>MAESPLSNSDGVIKLTISSNGSEIDEAIQLVSVSVTKTINKIPYAKIVLLDGDMPQQDFPVSNGDEFKPGSEVEIKAGYGDSEESIFKGVVVKHGIKISGDNYSRLVIECRDPAVAMCVGRKNANYIDAKDSDVIATLIANYSGLSSDVEATTTQYKELVQYYCSDWDFMLSRAEANGLLVCCEDGKLTVKAPQTDAAAQLKVSYGQDLMEFHADLDARSQLSQVSGFSWDPKDQAIVQEQVKPQSLNAQGDLTAADLAKVLNLSDFRLQTAAPLEKSALKDWATGQQIKAGLARIRGRMKFQGSAKAKLGELIELEGVGNRFNGNVFVSSVNHDIANGNWVTAVEFGMAPDWFAEQRDLVAPPAAGLLPGVEGLQIGVVKKLDADPDGQHKVQVSLPLLQAESEGVWARLANFYASNSFGAFFIPEIGDEVVLGYLNNDPSNPVILGSLYSSKLPPPYDLSADNFTKALVTKSELKVEFDDDKKVVTILTPAGNTIVISDDEKSILLQDQNSNKVELSESGIVLDSPKDISITAKGKISLDATGEIGVSSKADVSVKGMNVNNTADVGFTAKGSASAEISASGQTTVKGAMVMIN</sequence>
<dbReference type="SUPFAM" id="SSF69279">
    <property type="entry name" value="Phage tail proteins"/>
    <property type="match status" value="1"/>
</dbReference>
<dbReference type="STRING" id="1748243.Tel_12305"/>
<dbReference type="SUPFAM" id="SSF69349">
    <property type="entry name" value="Phage fibre proteins"/>
    <property type="match status" value="1"/>
</dbReference>
<evidence type="ECO:0000313" key="2">
    <source>
        <dbReference type="EMBL" id="ALP53853.1"/>
    </source>
</evidence>
<dbReference type="NCBIfam" id="TIGR01646">
    <property type="entry name" value="vgr_GE"/>
    <property type="match status" value="1"/>
</dbReference>
<dbReference type="InterPro" id="IPR006533">
    <property type="entry name" value="T6SS_Vgr_RhsGE"/>
</dbReference>
<name>A0A0S2TFK2_9GAMM</name>
<dbReference type="EMBL" id="CP013099">
    <property type="protein sequence ID" value="ALP53853.1"/>
    <property type="molecule type" value="Genomic_DNA"/>
</dbReference>
<dbReference type="KEGG" id="tee:Tel_12305"/>
<dbReference type="Pfam" id="PF04717">
    <property type="entry name" value="Phage_base_V"/>
    <property type="match status" value="1"/>
</dbReference>
<evidence type="ECO:0000313" key="3">
    <source>
        <dbReference type="Proteomes" id="UP000055136"/>
    </source>
</evidence>
<dbReference type="SUPFAM" id="SSF69255">
    <property type="entry name" value="gp5 N-terminal domain-like"/>
    <property type="match status" value="1"/>
</dbReference>
<accession>A0A0S2TFK2</accession>
<dbReference type="Gene3D" id="2.40.50.230">
    <property type="entry name" value="Gp5 N-terminal domain"/>
    <property type="match status" value="1"/>
</dbReference>
<proteinExistence type="predicted"/>
<gene>
    <name evidence="2" type="ORF">Tel_12305</name>
</gene>
<reference evidence="2" key="1">
    <citation type="submission" date="2015-10" db="EMBL/GenBank/DDBJ databases">
        <title>Description of Candidatus Tenderia electrophaga gen. nov, sp. nov., an Uncultivated Electroautotroph from a Biocathode Enrichment.</title>
        <authorList>
            <person name="Eddie B.J."/>
            <person name="Malanoski A.P."/>
            <person name="Wang Z."/>
            <person name="Hall R.J."/>
            <person name="Oh S.D."/>
            <person name="Heiner C."/>
            <person name="Lin B."/>
            <person name="Strycharz-Glaven S.M."/>
        </authorList>
    </citation>
    <scope>NUCLEOTIDE SEQUENCE [LARGE SCALE GENOMIC DNA]</scope>
    <source>
        <strain evidence="2">NRL1</strain>
    </source>
</reference>
<organism evidence="2 3">
    <name type="scientific">Candidatus Tenderia electrophaga</name>
    <dbReference type="NCBI Taxonomy" id="1748243"/>
    <lineage>
        <taxon>Bacteria</taxon>
        <taxon>Pseudomonadati</taxon>
        <taxon>Pseudomonadota</taxon>
        <taxon>Gammaproteobacteria</taxon>
        <taxon>Candidatus Tenderiales</taxon>
        <taxon>Candidatus Tenderiaceae</taxon>
        <taxon>Candidatus Tenderia</taxon>
    </lineage>
</organism>
<dbReference type="InterPro" id="IPR006531">
    <property type="entry name" value="Gp5/Vgr_OB"/>
</dbReference>
<keyword evidence="3" id="KW-1185">Reference proteome</keyword>
<feature type="domain" description="Gp5/Type VI secretion system Vgr protein OB-fold" evidence="1">
    <location>
        <begin position="377"/>
        <end position="451"/>
    </location>
</feature>
<dbReference type="Proteomes" id="UP000055136">
    <property type="component" value="Chromosome"/>
</dbReference>
<dbReference type="InterPro" id="IPR037026">
    <property type="entry name" value="Vgr_OB-fold_dom_sf"/>
</dbReference>
<evidence type="ECO:0000259" key="1">
    <source>
        <dbReference type="Pfam" id="PF04717"/>
    </source>
</evidence>
<dbReference type="AlphaFoldDB" id="A0A0S2TFK2"/>